<gene>
    <name evidence="1" type="ORF">AW08_02830</name>
</gene>
<proteinExistence type="predicted"/>
<accession>A0A011NMX5</accession>
<evidence type="ECO:0000313" key="1">
    <source>
        <dbReference type="EMBL" id="EXI65805.1"/>
    </source>
</evidence>
<evidence type="ECO:0008006" key="3">
    <source>
        <dbReference type="Google" id="ProtNLM"/>
    </source>
</evidence>
<protein>
    <recommendedName>
        <fullName evidence="3">Nucleotidyltransferase family protein</fullName>
    </recommendedName>
</protein>
<organism evidence="1 2">
    <name type="scientific">Candidatus Accumulibacter adjunctus</name>
    <dbReference type="NCBI Taxonomy" id="1454001"/>
    <lineage>
        <taxon>Bacteria</taxon>
        <taxon>Pseudomonadati</taxon>
        <taxon>Pseudomonadota</taxon>
        <taxon>Betaproteobacteria</taxon>
        <taxon>Candidatus Accumulibacter</taxon>
    </lineage>
</organism>
<dbReference type="AlphaFoldDB" id="A0A011NMX5"/>
<dbReference type="Proteomes" id="UP000020218">
    <property type="component" value="Unassembled WGS sequence"/>
</dbReference>
<name>A0A011NMX5_9PROT</name>
<keyword evidence="2" id="KW-1185">Reference proteome</keyword>
<dbReference type="InterPro" id="IPR039498">
    <property type="entry name" value="NTP_transf_5"/>
</dbReference>
<dbReference type="PATRIC" id="fig|1454001.3.peg.2874"/>
<sequence>MIDQQPAAYPFQLLQLLCDPGRVRGLQLHDWDTLIRLARRARLLGVLAHRIRSQAEHLAAIPDCVRGHLDSATTYSAHRVHLLRMELAALASVLPGEVRVAVLKGGAYIIQDLATARGRLPNDVDLLVSREDLRQTEAALLAAGWEAQAVDDYADRYYREWSHELPPLRFPGHPMEVDVHHTISPVTGRLHPDRALLFADLQELAGQRFLVLHPLDQILHAAIHLFQDSELADNLRDLVDIDSLLRTHLQSADDWLALSVRARRHGVERPLWYALHYCRRWLATPVPEGLPLRPPPRAMLRAMDWLYPRCTLPRLPDEPPPLARSIAVRLGAARYQWLRMPPGLLLRHLAHKSAQAVRRRPPRQDGAG</sequence>
<reference evidence="1" key="1">
    <citation type="submission" date="2014-02" db="EMBL/GenBank/DDBJ databases">
        <title>Expanding our view of genomic diversity in Candidatus Accumulibacter clades.</title>
        <authorList>
            <person name="Skennerton C.T."/>
            <person name="Barr J.J."/>
            <person name="Slater F.R."/>
            <person name="Bond P.L."/>
            <person name="Tyson G.W."/>
        </authorList>
    </citation>
    <scope>NUCLEOTIDE SEQUENCE [LARGE SCALE GENOMIC DNA]</scope>
</reference>
<comment type="caution">
    <text evidence="1">The sequence shown here is derived from an EMBL/GenBank/DDBJ whole genome shotgun (WGS) entry which is preliminary data.</text>
</comment>
<dbReference type="STRING" id="1454001.AW08_02830"/>
<dbReference type="EMBL" id="JFAX01000018">
    <property type="protein sequence ID" value="EXI65805.1"/>
    <property type="molecule type" value="Genomic_DNA"/>
</dbReference>
<dbReference type="Pfam" id="PF14907">
    <property type="entry name" value="NTP_transf_5"/>
    <property type="match status" value="1"/>
</dbReference>
<evidence type="ECO:0000313" key="2">
    <source>
        <dbReference type="Proteomes" id="UP000020218"/>
    </source>
</evidence>